<dbReference type="AlphaFoldDB" id="A0A3C0F388"/>
<dbReference type="InterPro" id="IPR019861">
    <property type="entry name" value="PorP/SprF_Bacteroidetes"/>
</dbReference>
<dbReference type="STRING" id="1137281.D778_02174"/>
<name>A0A3C0F388_9FLAO</name>
<evidence type="ECO:0000313" key="2">
    <source>
        <dbReference type="Proteomes" id="UP000263268"/>
    </source>
</evidence>
<proteinExistence type="predicted"/>
<dbReference type="OrthoDB" id="648347at2"/>
<reference evidence="1 2" key="1">
    <citation type="journal article" date="2018" name="Nat. Biotechnol.">
        <title>A standardized bacterial taxonomy based on genome phylogeny substantially revises the tree of life.</title>
        <authorList>
            <person name="Parks D.H."/>
            <person name="Chuvochina M."/>
            <person name="Waite D.W."/>
            <person name="Rinke C."/>
            <person name="Skarshewski A."/>
            <person name="Chaumeil P.A."/>
            <person name="Hugenholtz P."/>
        </authorList>
    </citation>
    <scope>NUCLEOTIDE SEQUENCE [LARGE SCALE GENOMIC DNA]</scope>
    <source>
        <strain evidence="1">UBA10227</strain>
    </source>
</reference>
<organism evidence="1 2">
    <name type="scientific">Xanthomarina gelatinilytica</name>
    <dbReference type="NCBI Taxonomy" id="1137281"/>
    <lineage>
        <taxon>Bacteria</taxon>
        <taxon>Pseudomonadati</taxon>
        <taxon>Bacteroidota</taxon>
        <taxon>Flavobacteriia</taxon>
        <taxon>Flavobacteriales</taxon>
        <taxon>Flavobacteriaceae</taxon>
        <taxon>Xanthomarina</taxon>
    </lineage>
</organism>
<protein>
    <submittedName>
        <fullName evidence="1">Type IX secretion system membrane protein PorP/SprF</fullName>
    </submittedName>
</protein>
<dbReference type="EMBL" id="DPRK01000090">
    <property type="protein sequence ID" value="HCY81047.1"/>
    <property type="molecule type" value="Genomic_DNA"/>
</dbReference>
<dbReference type="Proteomes" id="UP000263268">
    <property type="component" value="Unassembled WGS sequence"/>
</dbReference>
<gene>
    <name evidence="1" type="ORF">DHV22_05260</name>
</gene>
<dbReference type="RefSeq" id="WP_051052625.1">
    <property type="nucleotide sequence ID" value="NZ_JBETGR010000073.1"/>
</dbReference>
<comment type="caution">
    <text evidence="1">The sequence shown here is derived from an EMBL/GenBank/DDBJ whole genome shotgun (WGS) entry which is preliminary data.</text>
</comment>
<accession>A0A3C0F388</accession>
<sequence length="336" mass="37889">MILKRFYMLAFVFLLAQTAISQEGMPIYSDYLTDNYYLIHPSMAGAANCAKVRVTGRQQWFGDEDAPRLLTMSVNGRIGESNSGVGAIFYSDKNGYHSQNGAYLTYAHHIMFSRSEVDLNMLSFGLSAGVLQYKLDETAFTNEPFDPIIAGIEQSATNFNIDFGFSYFLYNFYAHATVKNMLKNDGVNSNANGLFAYDNPRQFILSAGNVFQKYGSEWSFEPSLMFLYKDGTKESSIDVNAKAYKEFEFGKLWGGISYRRSLDGAEFQDGQGVSSQKLQYITPLLGINYGQFMFAYTYSYQANSVVYNNGGFHQITLGYNFACKKERYHCNCPAVN</sequence>
<dbReference type="Pfam" id="PF11751">
    <property type="entry name" value="PorP_SprF"/>
    <property type="match status" value="1"/>
</dbReference>
<evidence type="ECO:0000313" key="1">
    <source>
        <dbReference type="EMBL" id="HCY81047.1"/>
    </source>
</evidence>
<dbReference type="NCBIfam" id="TIGR03519">
    <property type="entry name" value="T9SS_PorP_fam"/>
    <property type="match status" value="1"/>
</dbReference>